<comment type="catalytic activity">
    <reaction evidence="9">
        <text>3',3'-c-di-GMP + H2O = 5'-phosphoguanylyl(3'-&gt;5')guanosine + H(+)</text>
        <dbReference type="Rhea" id="RHEA:24902"/>
        <dbReference type="ChEBI" id="CHEBI:15377"/>
        <dbReference type="ChEBI" id="CHEBI:15378"/>
        <dbReference type="ChEBI" id="CHEBI:58754"/>
        <dbReference type="ChEBI" id="CHEBI:58805"/>
        <dbReference type="EC" id="3.1.4.52"/>
    </reaction>
</comment>
<dbReference type="SUPFAM" id="SSF141868">
    <property type="entry name" value="EAL domain-like"/>
    <property type="match status" value="1"/>
</dbReference>
<accession>A0A2P8VJF7</accession>
<evidence type="ECO:0000256" key="2">
    <source>
        <dbReference type="ARBA" id="ARBA00012282"/>
    </source>
</evidence>
<organism evidence="12 13">
    <name type="scientific">Siccibacter turicensis</name>
    <dbReference type="NCBI Taxonomy" id="357233"/>
    <lineage>
        <taxon>Bacteria</taxon>
        <taxon>Pseudomonadati</taxon>
        <taxon>Pseudomonadota</taxon>
        <taxon>Gammaproteobacteria</taxon>
        <taxon>Enterobacterales</taxon>
        <taxon>Enterobacteriaceae</taxon>
        <taxon>Siccibacter</taxon>
    </lineage>
</organism>
<dbReference type="InterPro" id="IPR024744">
    <property type="entry name" value="CSS-motif_dom"/>
</dbReference>
<evidence type="ECO:0000313" key="13">
    <source>
        <dbReference type="Proteomes" id="UP000240212"/>
    </source>
</evidence>
<evidence type="ECO:0000256" key="9">
    <source>
        <dbReference type="ARBA" id="ARBA00034290"/>
    </source>
</evidence>
<evidence type="ECO:0000256" key="8">
    <source>
        <dbReference type="ARBA" id="ARBA00023136"/>
    </source>
</evidence>
<dbReference type="STRING" id="1388748.GCA_000463155_02081"/>
<comment type="subcellular location">
    <subcellularLocation>
        <location evidence="1">Cell membrane</location>
        <topology evidence="1">Multi-pass membrane protein</topology>
    </subcellularLocation>
</comment>
<keyword evidence="6" id="KW-0378">Hydrolase</keyword>
<sequence length="518" mass="57162">MLTRYLSSPKKTLILSLIYGLLAALLVASMHAWYQHANREQRYLTLMNDLSAYVETYFHELKATADTIQPLTASGCEEVASELTSRSAFHINVRAFLLVKDDVAYCSSATGAMRLPLRELVPGIDMDKEVDITLMQGTPKLPGKPAIAVWFRNPLLDARGVFTTLNVNLTPYLIYTSRQHDIAGVALIVDDKVLSTFAPNVLTTADLPDNQVGIRALSDYPVKLALYGDMWPADDVQLSVLLGLCVGILTTLASGYVLSTRSQPGREILSGIKRNQFSVVWQPVVESSGLRVTGVEALLRWQHPQAGAIPPDAFIGYAEAQDLIAPLTQHLFKLIAADAATLKSVLPPGAKMGVNIAPGHMHSPTFKDDVTRFVASLPPGYFQLVFEITERDMLQEKEAVSLFSWIHEQGIEIAIDDFGTGHSALIYLERFTLDFLKIDRGFINAIGTETVTSPVLDAVLTLASKLNMTTVAEGVETPEQAKWLRARGVNYLQGFLFSRPLPLRDFVLWQRNRIPPEA</sequence>
<dbReference type="RefSeq" id="WP_106877302.1">
    <property type="nucleotide sequence ID" value="NZ_DHYB01000018.1"/>
</dbReference>
<name>A0A2P8VJF7_9ENTR</name>
<evidence type="ECO:0000256" key="7">
    <source>
        <dbReference type="ARBA" id="ARBA00022989"/>
    </source>
</evidence>
<dbReference type="NCBIfam" id="NF007839">
    <property type="entry name" value="PRK10551.1"/>
    <property type="match status" value="1"/>
</dbReference>
<dbReference type="PANTHER" id="PTHR33121:SF73">
    <property type="entry name" value="CYCLIC DI-GMP PHOSPHODIESTERASE PDEN-RELATED"/>
    <property type="match status" value="1"/>
</dbReference>
<evidence type="ECO:0000256" key="10">
    <source>
        <dbReference type="SAM" id="Phobius"/>
    </source>
</evidence>
<dbReference type="GO" id="GO:0071111">
    <property type="term" value="F:cyclic-guanylate-specific phosphodiesterase activity"/>
    <property type="evidence" value="ECO:0007669"/>
    <property type="project" value="UniProtKB-EC"/>
</dbReference>
<dbReference type="Gene3D" id="3.20.20.450">
    <property type="entry name" value="EAL domain"/>
    <property type="match status" value="1"/>
</dbReference>
<reference evidence="12 13" key="1">
    <citation type="submission" date="2018-03" db="EMBL/GenBank/DDBJ databases">
        <title>Draft genome sequence of the first documented clinical Siccibacter turicensis isolate in Austria.</title>
        <authorList>
            <person name="Lepuschitz S."/>
            <person name="Pekard-Amenitsch S."/>
            <person name="Haunold R."/>
            <person name="Schill S."/>
            <person name="Mach R."/>
            <person name="Allerberger F."/>
            <person name="Ruppitsch W."/>
            <person name="Forsythe S.J."/>
        </authorList>
    </citation>
    <scope>NUCLEOTIDE SEQUENCE [LARGE SCALE GENOMIC DNA]</scope>
    <source>
        <strain evidence="12 13">6100069499-17</strain>
    </source>
</reference>
<evidence type="ECO:0000256" key="5">
    <source>
        <dbReference type="ARBA" id="ARBA00022692"/>
    </source>
</evidence>
<dbReference type="InterPro" id="IPR035919">
    <property type="entry name" value="EAL_sf"/>
</dbReference>
<keyword evidence="13" id="KW-1185">Reference proteome</keyword>
<evidence type="ECO:0000313" key="12">
    <source>
        <dbReference type="EMBL" id="PSN07691.1"/>
    </source>
</evidence>
<dbReference type="Pfam" id="PF00563">
    <property type="entry name" value="EAL"/>
    <property type="match status" value="1"/>
</dbReference>
<proteinExistence type="predicted"/>
<dbReference type="PANTHER" id="PTHR33121">
    <property type="entry name" value="CYCLIC DI-GMP PHOSPHODIESTERASE PDEF"/>
    <property type="match status" value="1"/>
</dbReference>
<protein>
    <recommendedName>
        <fullName evidence="2">cyclic-guanylate-specific phosphodiesterase</fullName>
        <ecNumber evidence="2">3.1.4.52</ecNumber>
    </recommendedName>
</protein>
<keyword evidence="8 10" id="KW-0472">Membrane</keyword>
<evidence type="ECO:0000256" key="1">
    <source>
        <dbReference type="ARBA" id="ARBA00004651"/>
    </source>
</evidence>
<gene>
    <name evidence="12" type="ORF">C7G83_11235</name>
</gene>
<keyword evidence="5 10" id="KW-0812">Transmembrane</keyword>
<dbReference type="CDD" id="cd01948">
    <property type="entry name" value="EAL"/>
    <property type="match status" value="1"/>
</dbReference>
<dbReference type="GO" id="GO:0005886">
    <property type="term" value="C:plasma membrane"/>
    <property type="evidence" value="ECO:0007669"/>
    <property type="project" value="UniProtKB-SubCell"/>
</dbReference>
<feature type="domain" description="EAL" evidence="11">
    <location>
        <begin position="261"/>
        <end position="514"/>
    </location>
</feature>
<feature type="transmembrane region" description="Helical" evidence="10">
    <location>
        <begin position="12"/>
        <end position="34"/>
    </location>
</feature>
<dbReference type="AlphaFoldDB" id="A0A2P8VJF7"/>
<comment type="caution">
    <text evidence="12">The sequence shown here is derived from an EMBL/GenBank/DDBJ whole genome shotgun (WGS) entry which is preliminary data.</text>
</comment>
<evidence type="ECO:0000256" key="3">
    <source>
        <dbReference type="ARBA" id="ARBA00022475"/>
    </source>
</evidence>
<dbReference type="OrthoDB" id="675397at2"/>
<keyword evidence="4" id="KW-0973">c-di-GMP</keyword>
<keyword evidence="7 10" id="KW-1133">Transmembrane helix</keyword>
<dbReference type="Pfam" id="PF12792">
    <property type="entry name" value="CSS-motif"/>
    <property type="match status" value="1"/>
</dbReference>
<evidence type="ECO:0000256" key="6">
    <source>
        <dbReference type="ARBA" id="ARBA00022801"/>
    </source>
</evidence>
<keyword evidence="3" id="KW-1003">Cell membrane</keyword>
<dbReference type="InterPro" id="IPR001633">
    <property type="entry name" value="EAL_dom"/>
</dbReference>
<dbReference type="Proteomes" id="UP000240212">
    <property type="component" value="Unassembled WGS sequence"/>
</dbReference>
<dbReference type="EC" id="3.1.4.52" evidence="2"/>
<evidence type="ECO:0000256" key="4">
    <source>
        <dbReference type="ARBA" id="ARBA00022636"/>
    </source>
</evidence>
<evidence type="ECO:0000259" key="11">
    <source>
        <dbReference type="PROSITE" id="PS50883"/>
    </source>
</evidence>
<dbReference type="EMBL" id="PYEP01000004">
    <property type="protein sequence ID" value="PSN07691.1"/>
    <property type="molecule type" value="Genomic_DNA"/>
</dbReference>
<dbReference type="InterPro" id="IPR050706">
    <property type="entry name" value="Cyclic-di-GMP_PDE-like"/>
</dbReference>
<dbReference type="PROSITE" id="PS50883">
    <property type="entry name" value="EAL"/>
    <property type="match status" value="1"/>
</dbReference>
<dbReference type="SMART" id="SM00052">
    <property type="entry name" value="EAL"/>
    <property type="match status" value="1"/>
</dbReference>